<dbReference type="InterPro" id="IPR007544">
    <property type="entry name" value="ENCAP"/>
</dbReference>
<evidence type="ECO:0000256" key="1">
    <source>
        <dbReference type="ARBA" id="ARBA00033738"/>
    </source>
</evidence>
<gene>
    <name evidence="5" type="ORF">SAMN02746064_01342</name>
</gene>
<dbReference type="STRING" id="1120975.SAMN02746064_01342"/>
<protein>
    <recommendedName>
        <fullName evidence="4">Type 1 encapsulin shell protein</fullName>
    </recommendedName>
</protein>
<reference evidence="5 6" key="1">
    <citation type="submission" date="2016-11" db="EMBL/GenBank/DDBJ databases">
        <authorList>
            <person name="Jaros S."/>
            <person name="Januszkiewicz K."/>
            <person name="Wedrychowicz H."/>
        </authorList>
    </citation>
    <scope>NUCLEOTIDE SEQUENCE [LARGE SCALE GENOMIC DNA]</scope>
    <source>
        <strain evidence="5 6">DSM 14828</strain>
    </source>
</reference>
<dbReference type="EMBL" id="FQTU01000008">
    <property type="protein sequence ID" value="SHE85773.1"/>
    <property type="molecule type" value="Genomic_DNA"/>
</dbReference>
<comment type="subcellular location">
    <subcellularLocation>
        <location evidence="1">Encapsulin nanocompartment</location>
    </subcellularLocation>
</comment>
<sequence>MDMLKRSMAPLAQSAWDEIDARAEEVLKSRLTARKAVKVNGPKGWDFTTLSEGRLVINKGDDDVKTGIYKVKPLVEARVSFSLSRWELDNITRGAKDIDLGNLEDAVKRIAEFEENAVYKGFEHGGIEGLEKATSNDVISFGDDGSSIMGAISEGLIMLKENFEEGSFALIVGEEAYRRLNKDVQGYPLIKRIESLIDGKILLSTVVEGAFLIPYDNENFELTIGQDFSIGYESHDDENVRLFITESFTFRALDEKIIVSYKL</sequence>
<evidence type="ECO:0000256" key="2">
    <source>
        <dbReference type="ARBA" id="ARBA00033743"/>
    </source>
</evidence>
<keyword evidence="6" id="KW-1185">Reference proteome</keyword>
<dbReference type="PIRSF" id="PIRSF019254">
    <property type="entry name" value="CFP29"/>
    <property type="match status" value="1"/>
</dbReference>
<dbReference type="Proteomes" id="UP000184251">
    <property type="component" value="Unassembled WGS sequence"/>
</dbReference>
<dbReference type="OrthoDB" id="2922at2"/>
<accession>A0A1M4WXJ2</accession>
<dbReference type="Gene3D" id="3.30.2400.30">
    <property type="match status" value="1"/>
</dbReference>
<dbReference type="PANTHER" id="PTHR37165:SF1">
    <property type="entry name" value="TYPE 1 ENCAPSULIN SHELL PROTEIN"/>
    <property type="match status" value="1"/>
</dbReference>
<comment type="similarity">
    <text evidence="2">Belongs to the encapsulin family. Family 1 subfamily.</text>
</comment>
<name>A0A1M4WXJ2_9FIRM</name>
<dbReference type="AlphaFoldDB" id="A0A1M4WXJ2"/>
<dbReference type="GO" id="GO:0140737">
    <property type="term" value="C:encapsulin nanocompartment"/>
    <property type="evidence" value="ECO:0007669"/>
    <property type="project" value="UniProtKB-SubCell"/>
</dbReference>
<proteinExistence type="inferred from homology"/>
<keyword evidence="3" id="KW-1284">Encapsulin nanocompartment</keyword>
<evidence type="ECO:0000313" key="6">
    <source>
        <dbReference type="Proteomes" id="UP000184251"/>
    </source>
</evidence>
<evidence type="ECO:0000256" key="4">
    <source>
        <dbReference type="ARBA" id="ARBA00050023"/>
    </source>
</evidence>
<evidence type="ECO:0000256" key="3">
    <source>
        <dbReference type="ARBA" id="ARBA00033787"/>
    </source>
</evidence>
<evidence type="ECO:0000313" key="5">
    <source>
        <dbReference type="EMBL" id="SHE85773.1"/>
    </source>
</evidence>
<dbReference type="NCBIfam" id="NF041155">
    <property type="entry name" value="encap_f1"/>
    <property type="match status" value="1"/>
</dbReference>
<dbReference type="RefSeq" id="WP_143159074.1">
    <property type="nucleotide sequence ID" value="NZ_FQTU01000008.1"/>
</dbReference>
<dbReference type="InterPro" id="IPR051429">
    <property type="entry name" value="Encapsulin_nc"/>
</dbReference>
<organism evidence="5 6">
    <name type="scientific">Alkalibacter saccharofermentans DSM 14828</name>
    <dbReference type="NCBI Taxonomy" id="1120975"/>
    <lineage>
        <taxon>Bacteria</taxon>
        <taxon>Bacillati</taxon>
        <taxon>Bacillota</taxon>
        <taxon>Clostridia</taxon>
        <taxon>Eubacteriales</taxon>
        <taxon>Eubacteriaceae</taxon>
        <taxon>Alkalibacter</taxon>
    </lineage>
</organism>
<dbReference type="Pfam" id="PF04454">
    <property type="entry name" value="Linocin_M18"/>
    <property type="match status" value="1"/>
</dbReference>
<dbReference type="PANTHER" id="PTHR37165">
    <property type="entry name" value="PEPTIDASE U56 FAMILY"/>
    <property type="match status" value="1"/>
</dbReference>
<dbReference type="Gene3D" id="3.30.2320.10">
    <property type="entry name" value="hypothetical protein PF0899 domain"/>
    <property type="match status" value="1"/>
</dbReference>